<feature type="transmembrane region" description="Helical" evidence="7">
    <location>
        <begin position="198"/>
        <end position="222"/>
    </location>
</feature>
<keyword evidence="6 7" id="KW-0472">Membrane</keyword>
<dbReference type="AlphaFoldDB" id="F6BDN3"/>
<evidence type="ECO:0000256" key="7">
    <source>
        <dbReference type="SAM" id="Phobius"/>
    </source>
</evidence>
<feature type="transmembrane region" description="Helical" evidence="7">
    <location>
        <begin position="91"/>
        <end position="111"/>
    </location>
</feature>
<name>F6BDN3_METIK</name>
<proteinExistence type="inferred from homology"/>
<keyword evidence="4 7" id="KW-0812">Transmembrane</keyword>
<dbReference type="Proteomes" id="UP000009227">
    <property type="component" value="Chromosome"/>
</dbReference>
<evidence type="ECO:0000256" key="6">
    <source>
        <dbReference type="ARBA" id="ARBA00023136"/>
    </source>
</evidence>
<reference evidence="8 9" key="1">
    <citation type="submission" date="2011-05" db="EMBL/GenBank/DDBJ databases">
        <title>Complete sequence of Methanotorris igneus Kol 5.</title>
        <authorList>
            <consortium name="US DOE Joint Genome Institute"/>
            <person name="Lucas S."/>
            <person name="Han J."/>
            <person name="Lapidus A."/>
            <person name="Cheng J.-F."/>
            <person name="Goodwin L."/>
            <person name="Pitluck S."/>
            <person name="Peters L."/>
            <person name="Mikhailova N."/>
            <person name="Chertkov O."/>
            <person name="Han C."/>
            <person name="Tapia R."/>
            <person name="Land M."/>
            <person name="Hauser L."/>
            <person name="Kyrpides N."/>
            <person name="Ivanova N."/>
            <person name="Pagani I."/>
            <person name="Sieprawska-Lupa M."/>
            <person name="Whitman W."/>
            <person name="Woyke T."/>
        </authorList>
    </citation>
    <scope>NUCLEOTIDE SEQUENCE [LARGE SCALE GENOMIC DNA]</scope>
    <source>
        <strain evidence="9">DSM 5666 / JCM 11834 / Kol 5</strain>
    </source>
</reference>
<feature type="transmembrane region" description="Helical" evidence="7">
    <location>
        <begin position="17"/>
        <end position="37"/>
    </location>
</feature>
<keyword evidence="5 7" id="KW-1133">Transmembrane helix</keyword>
<evidence type="ECO:0000256" key="1">
    <source>
        <dbReference type="ARBA" id="ARBA00004651"/>
    </source>
</evidence>
<feature type="transmembrane region" description="Helical" evidence="7">
    <location>
        <begin position="58"/>
        <end position="79"/>
    </location>
</feature>
<dbReference type="OrthoDB" id="62182at2157"/>
<protein>
    <recommendedName>
        <fullName evidence="10">Permease</fullName>
    </recommendedName>
</protein>
<evidence type="ECO:0000256" key="3">
    <source>
        <dbReference type="ARBA" id="ARBA00022475"/>
    </source>
</evidence>
<feature type="transmembrane region" description="Helical" evidence="7">
    <location>
        <begin position="118"/>
        <end position="138"/>
    </location>
</feature>
<dbReference type="HOGENOM" id="CLU_975256_0_0_2"/>
<evidence type="ECO:0000313" key="8">
    <source>
        <dbReference type="EMBL" id="AEF96594.1"/>
    </source>
</evidence>
<gene>
    <name evidence="8" type="ordered locus">Metig_1053</name>
</gene>
<dbReference type="GO" id="GO:0005886">
    <property type="term" value="C:plasma membrane"/>
    <property type="evidence" value="ECO:0007669"/>
    <property type="project" value="UniProtKB-SubCell"/>
</dbReference>
<evidence type="ECO:0000256" key="2">
    <source>
        <dbReference type="ARBA" id="ARBA00006386"/>
    </source>
</evidence>
<evidence type="ECO:0000256" key="5">
    <source>
        <dbReference type="ARBA" id="ARBA00022989"/>
    </source>
</evidence>
<feature type="transmembrane region" description="Helical" evidence="7">
    <location>
        <begin position="167"/>
        <end position="186"/>
    </location>
</feature>
<organism evidence="9">
    <name type="scientific">Methanotorris igneus (strain DSM 5666 / JCM 11834 / Kol 5)</name>
    <dbReference type="NCBI Taxonomy" id="880724"/>
    <lineage>
        <taxon>Archaea</taxon>
        <taxon>Methanobacteriati</taxon>
        <taxon>Methanobacteriota</taxon>
        <taxon>Methanomada group</taxon>
        <taxon>Methanococci</taxon>
        <taxon>Methanococcales</taxon>
        <taxon>Methanocaldococcaceae</taxon>
        <taxon>Methanotorris</taxon>
    </lineage>
</organism>
<dbReference type="RefSeq" id="WP_013799195.1">
    <property type="nucleotide sequence ID" value="NC_015562.1"/>
</dbReference>
<feature type="transmembrane region" description="Helical" evidence="7">
    <location>
        <begin position="234"/>
        <end position="251"/>
    </location>
</feature>
<dbReference type="GeneID" id="10643907"/>
<comment type="subcellular location">
    <subcellularLocation>
        <location evidence="1">Cell membrane</location>
        <topology evidence="1">Multi-pass membrane protein</topology>
    </subcellularLocation>
</comment>
<keyword evidence="3" id="KW-1003">Cell membrane</keyword>
<evidence type="ECO:0000313" key="9">
    <source>
        <dbReference type="Proteomes" id="UP000009227"/>
    </source>
</evidence>
<dbReference type="InterPro" id="IPR005524">
    <property type="entry name" value="DUF318"/>
</dbReference>
<dbReference type="STRING" id="880724.Metig_1053"/>
<dbReference type="Pfam" id="PF03773">
    <property type="entry name" value="ArsP_1"/>
    <property type="match status" value="1"/>
</dbReference>
<dbReference type="InterPro" id="IPR052923">
    <property type="entry name" value="UPF0718"/>
</dbReference>
<evidence type="ECO:0008006" key="10">
    <source>
        <dbReference type="Google" id="ProtNLM"/>
    </source>
</evidence>
<dbReference type="PANTHER" id="PTHR34184">
    <property type="entry name" value="UPF0718 PROTEIN YCGR"/>
    <property type="match status" value="1"/>
</dbReference>
<accession>F6BDN3</accession>
<keyword evidence="9" id="KW-1185">Reference proteome</keyword>
<feature type="transmembrane region" description="Helical" evidence="7">
    <location>
        <begin position="263"/>
        <end position="280"/>
    </location>
</feature>
<dbReference type="KEGG" id="mig:Metig_1053"/>
<sequence length="285" mass="31441">MIDIYDIYLSLERSLNFFLRALPYLMLGFILSTYLKIKLKGDLRKKFVHVLDGSKKSIVLASFIGAILPLCSASGIPVASAMNSKGANLGVSFAFMVSASSINPIGILLTISLLGYKMVIVQVLASIVLSIFVGFIFYNEKAIFCGFETKNHNNSFFSAFIEQFRKLFPSIVLGFLISGFIMTYVPKETILLVLSNNVYTYFYVSIIRIFIFLCPYAMLPIIKTVAIEGIPKGLIVSFLISAPTLGLPILLPMKKYFGNRLTLKYVFGVVVGSGIIGITLDKIGV</sequence>
<dbReference type="EMBL" id="CP002737">
    <property type="protein sequence ID" value="AEF96594.1"/>
    <property type="molecule type" value="Genomic_DNA"/>
</dbReference>
<comment type="similarity">
    <text evidence="2">Belongs to the UPF0718 family.</text>
</comment>
<evidence type="ECO:0000256" key="4">
    <source>
        <dbReference type="ARBA" id="ARBA00022692"/>
    </source>
</evidence>
<dbReference type="PANTHER" id="PTHR34184:SF4">
    <property type="entry name" value="UPF0718 PROTEIN YCGR"/>
    <property type="match status" value="1"/>
</dbReference>